<reference evidence="2" key="1">
    <citation type="journal article" date="2018" name="BMC Genomics">
        <title>Genomic insights into host adaptation between the wheat stripe rust pathogen (Puccinia striiformis f. sp. tritici) and the barley stripe rust pathogen (Puccinia striiformis f. sp. hordei).</title>
        <authorList>
            <person name="Xia C."/>
            <person name="Wang M."/>
            <person name="Yin C."/>
            <person name="Cornejo O.E."/>
            <person name="Hulbert S.H."/>
            <person name="Chen X."/>
        </authorList>
    </citation>
    <scope>NUCLEOTIDE SEQUENCE [LARGE SCALE GENOMIC DNA]</scope>
    <source>
        <strain evidence="2">93-210</strain>
    </source>
</reference>
<reference evidence="1 2" key="3">
    <citation type="journal article" date="2022" name="Microbiol. Spectr.">
        <title>Folding features and dynamics of 3D genome architecture in plant fungal pathogens.</title>
        <authorList>
            <person name="Xia C."/>
        </authorList>
    </citation>
    <scope>NUCLEOTIDE SEQUENCE [LARGE SCALE GENOMIC DNA]</scope>
    <source>
        <strain evidence="1 2">93-210</strain>
    </source>
</reference>
<evidence type="ECO:0000313" key="2">
    <source>
        <dbReference type="Proteomes" id="UP001060170"/>
    </source>
</evidence>
<accession>A0ACC0ELS0</accession>
<keyword evidence="2" id="KW-1185">Reference proteome</keyword>
<proteinExistence type="predicted"/>
<gene>
    <name evidence="1" type="ORF">MJO28_005755</name>
</gene>
<evidence type="ECO:0000313" key="1">
    <source>
        <dbReference type="EMBL" id="KAI7955355.1"/>
    </source>
</evidence>
<dbReference type="Proteomes" id="UP001060170">
    <property type="component" value="Chromosome 5"/>
</dbReference>
<comment type="caution">
    <text evidence="1">The sequence shown here is derived from an EMBL/GenBank/DDBJ whole genome shotgun (WGS) entry which is preliminary data.</text>
</comment>
<sequence length="1603" mass="179727">MIRCKAVHDENGNSEQSLYANPNLLIPHKLSNCEYLCDGCGARHYKEEATKDELKKVTRVYTSCCQKDKVTLPEMDEEAPKTPSLLIDLFTGESTRARNFQALTRLYNNSVSLTSLGASIDKSVRGQKGVDVFRISGGLSHLVASVEPVNETNPGFAQIYMVGQAGEEDTLLRIRKANGKKDVSKAKVVLREDIVSDLVLLMYSVNPYAKLFKNARTLLKGQPSKTLALTTIYKAGTDHKRYNNPTPEEIGIVVNGEGNIDKTRQIRLQRKDGGLEYISDLHSSYFPLRYPIFFPYGSQQWDNHYRANTSRALNRAVGSLEWFAFLLFDREGHFSPILHGRALLQEFIVDSYVCVERRRLGYIVNNQTKLKASQYNSLMKSLENEIVPEGRRVILPSTFIGSPRAMGQLYQDSMAICRVHGPPSLFITMTANPTWDEVLKEIGTSEQTYDHLTIVARIFYLKVKSLLVEIVEGGRLGRVIAYVWVIEFQKRGLPHLHLMVTLDEKDRPDTPEKVDLLVCAELPDPEEEPDLYEVISKTMIHGPCRGRPCWKKDGCSYGYPKPYTPRTVTISGAYPVYRRRRSEVTAVKNRITFDSSSVVPYNKYLALMFKCHINVEIPVDSTAVKYLYKYITKGHDRASIEIKDGDETKAFIDSRYISAPEGEDYAIHKSCLGNLQTVYVHTAAWRLLKFPLSGRSPSVTRLSVHEEGEQIVYFTSGDKVLDRITALAPEDTTLTGFFELNRLDEVGAKGVKARDLYYEQIPEYFIWSKTAKKWTARKRKVAAIGRIYGVSYLAGEKFYLRTLLLHVKGPVSHADLRTVDGVEADTYQDACNLLGLLVNDTLYDLAIKEAGGHKTGHELRTLFALILHHSRPSDPAKLYHDNWEVMTDDLLRLNPRDRNSQTLSPARRKVYGLFKLQVILSELNSSFALCGLNISRDDRRKVKQFEENVGEVETMASVAIRFETTVSALNVGQMDFFKRVKLSLERKRSDLYYLDGPGGTGKTFLLNGIIDFAKTLGKVNVVVASSGVAALLLRGGQTAHSAFKIPIELSPDGECTFEPDHSLGQDLSKVDLIVWDEIVTIHKNAIEAVDNLLRRCCKNDKAFGGKVVIFSGDFRQILPVVKFDEFPPAQDATIKSSRLWPHVTQGALTQNMRLRSDGDSRQDNDENIVLAKALLALGEGVGQHQDYHVAKVPGLKVVSSSDEDYVNSALIDFVYKDLRLHTSQASQLDDDYLTHRCILAPLNEDVRRLNAQVLARLSTATFISTSIDIPDPDGLNSLPEEVLNKMSISNFPEHVIQLKLGMPVVVLRNLYIKKGVCNGTRMILTYIGVGSIEGKLMSGPFRGTTIMIPKIKLHHKGSKKSGLSFYRHQFPIAPAYAMSINKSQGQTLERVGVMLKNSCFAHGQLYVALSRVTEGRNLMVGKMDKKEGLVNVVHKSIFEGNLPFSEEDHRDVRLHYKTGIIPRLLYGETYSLGGCVLGGKDYEMPFLDCEQQLHGHEGLAEGHGEPPRMTGVGSVVGVFDLAKDGEDGNKVEVFVVHKVDEYTDFGDKKILVKYVLDSLESGSEFAGQLYKGQRGRFEGQFNGWSRQDHAMMVELESVTVSTP</sequence>
<dbReference type="EMBL" id="CM045869">
    <property type="protein sequence ID" value="KAI7955355.1"/>
    <property type="molecule type" value="Genomic_DNA"/>
</dbReference>
<organism evidence="1 2">
    <name type="scientific">Puccinia striiformis f. sp. tritici</name>
    <dbReference type="NCBI Taxonomy" id="168172"/>
    <lineage>
        <taxon>Eukaryota</taxon>
        <taxon>Fungi</taxon>
        <taxon>Dikarya</taxon>
        <taxon>Basidiomycota</taxon>
        <taxon>Pucciniomycotina</taxon>
        <taxon>Pucciniomycetes</taxon>
        <taxon>Pucciniales</taxon>
        <taxon>Pucciniaceae</taxon>
        <taxon>Puccinia</taxon>
    </lineage>
</organism>
<name>A0ACC0ELS0_9BASI</name>
<protein>
    <submittedName>
        <fullName evidence="1">Uncharacterized protein</fullName>
    </submittedName>
</protein>
<reference evidence="2" key="2">
    <citation type="journal article" date="2018" name="Mol. Plant Microbe Interact.">
        <title>Genome sequence resources for the wheat stripe rust pathogen (Puccinia striiformis f. sp. tritici) and the barley stripe rust pathogen (Puccinia striiformis f. sp. hordei).</title>
        <authorList>
            <person name="Xia C."/>
            <person name="Wang M."/>
            <person name="Yin C."/>
            <person name="Cornejo O.E."/>
            <person name="Hulbert S.H."/>
            <person name="Chen X."/>
        </authorList>
    </citation>
    <scope>NUCLEOTIDE SEQUENCE [LARGE SCALE GENOMIC DNA]</scope>
    <source>
        <strain evidence="2">93-210</strain>
    </source>
</reference>